<dbReference type="InterPro" id="IPR006119">
    <property type="entry name" value="Resolv_N"/>
</dbReference>
<dbReference type="InterPro" id="IPR011109">
    <property type="entry name" value="DNA_bind_recombinase_dom"/>
</dbReference>
<proteinExistence type="predicted"/>
<dbReference type="CDD" id="cd00338">
    <property type="entry name" value="Ser_Recombinase"/>
    <property type="match status" value="1"/>
</dbReference>
<evidence type="ECO:0000313" key="3">
    <source>
        <dbReference type="EMBL" id="KAA9379729.1"/>
    </source>
</evidence>
<evidence type="ECO:0000259" key="1">
    <source>
        <dbReference type="PROSITE" id="PS51736"/>
    </source>
</evidence>
<keyword evidence="4" id="KW-1185">Reference proteome</keyword>
<dbReference type="Gene3D" id="3.90.1750.20">
    <property type="entry name" value="Putative Large Serine Recombinase, Chain B, Domain 2"/>
    <property type="match status" value="1"/>
</dbReference>
<dbReference type="AlphaFoldDB" id="A0A5J5K8E5"/>
<dbReference type="PANTHER" id="PTHR30461">
    <property type="entry name" value="DNA-INVERTASE FROM LAMBDOID PROPHAGE"/>
    <property type="match status" value="1"/>
</dbReference>
<dbReference type="Proteomes" id="UP000327011">
    <property type="component" value="Unassembled WGS sequence"/>
</dbReference>
<dbReference type="Gene3D" id="3.40.50.1390">
    <property type="entry name" value="Resolvase, N-terminal catalytic domain"/>
    <property type="match status" value="1"/>
</dbReference>
<dbReference type="SUPFAM" id="SSF53041">
    <property type="entry name" value="Resolvase-like"/>
    <property type="match status" value="1"/>
</dbReference>
<dbReference type="Pfam" id="PF13408">
    <property type="entry name" value="Zn_ribbon_recom"/>
    <property type="match status" value="1"/>
</dbReference>
<comment type="caution">
    <text evidence="3">The sequence shown here is derived from an EMBL/GenBank/DDBJ whole genome shotgun (WGS) entry which is preliminary data.</text>
</comment>
<dbReference type="InterPro" id="IPR038109">
    <property type="entry name" value="DNA_bind_recomb_sf"/>
</dbReference>
<dbReference type="RefSeq" id="WP_191910028.1">
    <property type="nucleotide sequence ID" value="NZ_VYTZ01000003.1"/>
</dbReference>
<dbReference type="PROSITE" id="PS51737">
    <property type="entry name" value="RECOMBINASE_DNA_BIND"/>
    <property type="match status" value="1"/>
</dbReference>
<name>A0A5J5K8E5_9ACTN</name>
<dbReference type="SMART" id="SM00857">
    <property type="entry name" value="Resolvase"/>
    <property type="match status" value="1"/>
</dbReference>
<accession>A0A5J5K8E5</accession>
<dbReference type="GO" id="GO:0000150">
    <property type="term" value="F:DNA strand exchange activity"/>
    <property type="evidence" value="ECO:0007669"/>
    <property type="project" value="InterPro"/>
</dbReference>
<sequence>MSPIGAGSSGLRWGIYARLSMDRQGSGLAVERQIAECTDLLHLIDPQGVIVDVYVDNDISASKKKWRPDYERMIKDVEGGRINALAVWHIDRLTRRNAELERVVELIESKRAFFKCVHGDVDLSTHTGRMVARILGAVAQGEVEQKAARQKSANRQSAAKGKTWSGGMRRYGYEADGVTLVPDEVKVVRHMVEHVLKGGSVRSLVDWLDKNGHKTTQGNPWLARGITRLLVNPAMAGHRTYLEAGRPEEERQIVARDVWPAIITDDEQRRLEVILRDPARVTNREGNSRKYLLGGGVLICGLCGRALAGHRSNSGKPGYNCRKSPPYSGCGRIRIAAGPLEVDVAGQVLARFASPAIRRRLAKAVTPEGEDATLGQEMTDLQEKLEQLGRDYADPEVGLPREAFVAASRSLKARLVELKAKVKQAQRFEALPENINPRSLAEWWADAEMEQQRMLVLTVLEHIVVHPSTRIGFQGLDPDRLTYVWR</sequence>
<feature type="domain" description="Recombinase" evidence="2">
    <location>
        <begin position="170"/>
        <end position="281"/>
    </location>
</feature>
<dbReference type="EMBL" id="VYTZ01000003">
    <property type="protein sequence ID" value="KAA9379729.1"/>
    <property type="molecule type" value="Genomic_DNA"/>
</dbReference>
<dbReference type="InterPro" id="IPR036162">
    <property type="entry name" value="Resolvase-like_N_sf"/>
</dbReference>
<evidence type="ECO:0000313" key="4">
    <source>
        <dbReference type="Proteomes" id="UP000327011"/>
    </source>
</evidence>
<protein>
    <submittedName>
        <fullName evidence="3">Recombinase family protein</fullName>
    </submittedName>
</protein>
<feature type="domain" description="Resolvase/invertase-type recombinase catalytic" evidence="1">
    <location>
        <begin position="12"/>
        <end position="161"/>
    </location>
</feature>
<organism evidence="3 4">
    <name type="scientific">Microbispora cellulosiformans</name>
    <dbReference type="NCBI Taxonomy" id="2614688"/>
    <lineage>
        <taxon>Bacteria</taxon>
        <taxon>Bacillati</taxon>
        <taxon>Actinomycetota</taxon>
        <taxon>Actinomycetes</taxon>
        <taxon>Streptosporangiales</taxon>
        <taxon>Streptosporangiaceae</taxon>
        <taxon>Microbispora</taxon>
    </lineage>
</organism>
<dbReference type="Pfam" id="PF07508">
    <property type="entry name" value="Recombinase"/>
    <property type="match status" value="1"/>
</dbReference>
<evidence type="ECO:0000259" key="2">
    <source>
        <dbReference type="PROSITE" id="PS51737"/>
    </source>
</evidence>
<dbReference type="InterPro" id="IPR050639">
    <property type="entry name" value="SSR_resolvase"/>
</dbReference>
<dbReference type="PROSITE" id="PS51736">
    <property type="entry name" value="RECOMBINASES_3"/>
    <property type="match status" value="1"/>
</dbReference>
<dbReference type="InterPro" id="IPR025827">
    <property type="entry name" value="Zn_ribbon_recom_dom"/>
</dbReference>
<reference evidence="3 4" key="1">
    <citation type="submission" date="2019-09" db="EMBL/GenBank/DDBJ databases">
        <title>Screening of Novel Bioactive Compounds from Soil-Associated.</title>
        <authorList>
            <person name="Gong X."/>
        </authorList>
    </citation>
    <scope>NUCLEOTIDE SEQUENCE [LARGE SCALE GENOMIC DNA]</scope>
    <source>
        <strain evidence="3 4">Gxj-6</strain>
    </source>
</reference>
<dbReference type="GO" id="GO:0003677">
    <property type="term" value="F:DNA binding"/>
    <property type="evidence" value="ECO:0007669"/>
    <property type="project" value="InterPro"/>
</dbReference>
<dbReference type="PANTHER" id="PTHR30461:SF23">
    <property type="entry name" value="DNA RECOMBINASE-RELATED"/>
    <property type="match status" value="1"/>
</dbReference>
<gene>
    <name evidence="3" type="ORF">F5972_08755</name>
</gene>
<dbReference type="Pfam" id="PF00239">
    <property type="entry name" value="Resolvase"/>
    <property type="match status" value="1"/>
</dbReference>